<reference evidence="3 4" key="1">
    <citation type="submission" date="2020-05" db="EMBL/GenBank/DDBJ databases">
        <authorList>
            <person name="Khan S.A."/>
            <person name="Jeon C.O."/>
            <person name="Chun B.H."/>
        </authorList>
    </citation>
    <scope>NUCLEOTIDE SEQUENCE [LARGE SCALE GENOMIC DNA]</scope>
    <source>
        <strain evidence="3 4">S1162</strain>
    </source>
</reference>
<keyword evidence="2" id="KW-1133">Transmembrane helix</keyword>
<evidence type="ECO:0000256" key="1">
    <source>
        <dbReference type="SAM" id="MobiDB-lite"/>
    </source>
</evidence>
<keyword evidence="2" id="KW-0472">Membrane</keyword>
<sequence length="126" mass="14465">MEDKKLDKPKPIRKIPNKRIAPKPPKFNFMWLYAVAIAAFVGVALYSNNNASTQIDFKQFENEMLKPGDVDYVEAYKTADYLIAEVHIKKDSLNKPRYADVKKHNNVLVQPGTKHNILLLKDHTKA</sequence>
<evidence type="ECO:0008006" key="5">
    <source>
        <dbReference type="Google" id="ProtNLM"/>
    </source>
</evidence>
<feature type="compositionally biased region" description="Basic and acidic residues" evidence="1">
    <location>
        <begin position="1"/>
        <end position="10"/>
    </location>
</feature>
<name>A0ABX1VZK7_9SPHI</name>
<evidence type="ECO:0000313" key="4">
    <source>
        <dbReference type="Proteomes" id="UP000566071"/>
    </source>
</evidence>
<feature type="transmembrane region" description="Helical" evidence="2">
    <location>
        <begin position="27"/>
        <end position="46"/>
    </location>
</feature>
<feature type="region of interest" description="Disordered" evidence="1">
    <location>
        <begin position="1"/>
        <end position="23"/>
    </location>
</feature>
<protein>
    <recommendedName>
        <fullName evidence="5">Peptidase M41 FtsH extracellular domain-containing protein</fullName>
    </recommendedName>
</protein>
<organism evidence="3 4">
    <name type="scientific">Mucilaginibacter humi</name>
    <dbReference type="NCBI Taxonomy" id="2732510"/>
    <lineage>
        <taxon>Bacteria</taxon>
        <taxon>Pseudomonadati</taxon>
        <taxon>Bacteroidota</taxon>
        <taxon>Sphingobacteriia</taxon>
        <taxon>Sphingobacteriales</taxon>
        <taxon>Sphingobacteriaceae</taxon>
        <taxon>Mucilaginibacter</taxon>
    </lineage>
</organism>
<dbReference type="Proteomes" id="UP000566071">
    <property type="component" value="Unassembled WGS sequence"/>
</dbReference>
<accession>A0ABX1VZK7</accession>
<dbReference type="RefSeq" id="WP_175269066.1">
    <property type="nucleotide sequence ID" value="NZ_JABFCR010000008.1"/>
</dbReference>
<evidence type="ECO:0000256" key="2">
    <source>
        <dbReference type="SAM" id="Phobius"/>
    </source>
</evidence>
<evidence type="ECO:0000313" key="3">
    <source>
        <dbReference type="EMBL" id="NNU33372.1"/>
    </source>
</evidence>
<feature type="compositionally biased region" description="Basic residues" evidence="1">
    <location>
        <begin position="11"/>
        <end position="21"/>
    </location>
</feature>
<keyword evidence="4" id="KW-1185">Reference proteome</keyword>
<gene>
    <name evidence="3" type="ORF">HK413_02925</name>
</gene>
<keyword evidence="2" id="KW-0812">Transmembrane</keyword>
<dbReference type="EMBL" id="JABFCR010000008">
    <property type="protein sequence ID" value="NNU33372.1"/>
    <property type="molecule type" value="Genomic_DNA"/>
</dbReference>
<comment type="caution">
    <text evidence="3">The sequence shown here is derived from an EMBL/GenBank/DDBJ whole genome shotgun (WGS) entry which is preliminary data.</text>
</comment>
<proteinExistence type="predicted"/>